<keyword evidence="4" id="KW-0805">Transcription regulation</keyword>
<dbReference type="GO" id="GO:0045892">
    <property type="term" value="P:negative regulation of DNA-templated transcription"/>
    <property type="evidence" value="ECO:0007669"/>
    <property type="project" value="InterPro"/>
</dbReference>
<dbReference type="STRING" id="6293.A0A1I8EHF2"/>
<sequence>MDRKRSRHTKCSASKRTFFLPEDHKKRPICPGAQLGCSRQLLPSSKRFLCNQINPGRYQIVFSGRRPATGTKHRMHYLCAKHRSNYYQGQSNTTADLLEDLDLATKTQGELPQPDDKISELPSTPSPSSSIIAPPRQQPRSGSRQPTTFSEWQLLAVLHRANLLQYYDEFIAQGGDDINQFMTCDEHEFLEIMSVVGMASKPLHVRRFQRTLTEFSKDPDAFSLVAIQQIGLPPAAASYGYIPPTSSATPATALQFLLSSQNLAAASLAVAAGLPCTSPSISNDQNSPRSLLQPLVSASESLHELFNVATVAAVAGVGTSGTTSTTATISATANVMAGDFLTSLVAGIPQSSSSGAASNSMHGLESVTSSKMTSLSTESTSTTSGLFQLSVGSPTSSNEANCDFDQLGVGTNTTSETPVLTEAQIGRLAQCSHRLIEQMPQLEPKLIQNKKKISRELLDVMQLPFGSPQRLQEYRRYSAIYGRFDAKRKPDKPLTLHEVSVNEAAAQLCLRQPALLTRRDELFPLARQVVKDAGYNYVKGMKKGDADTKRQRSLVVMDLFYPSEPSQSPQSSASAGSPGLDESIVDSGNELTAASSSSSLIAMIGNRDDSGPIITSNRKKRRRESSQEQEQLELSSTVVPLITSEKQQRLVVKRHATIEKQCSTTNNATNDDT</sequence>
<evidence type="ECO:0000256" key="3">
    <source>
        <dbReference type="ARBA" id="ARBA00022491"/>
    </source>
</evidence>
<evidence type="ECO:0000259" key="8">
    <source>
        <dbReference type="Pfam" id="PF04904"/>
    </source>
</evidence>
<feature type="domain" description="NAB co-repressor" evidence="9">
    <location>
        <begin position="420"/>
        <end position="542"/>
    </location>
</feature>
<feature type="compositionally biased region" description="Low complexity" evidence="7">
    <location>
        <begin position="120"/>
        <end position="135"/>
    </location>
</feature>
<organism evidence="10">
    <name type="scientific">Wuchereria bancrofti</name>
    <dbReference type="NCBI Taxonomy" id="6293"/>
    <lineage>
        <taxon>Eukaryota</taxon>
        <taxon>Metazoa</taxon>
        <taxon>Ecdysozoa</taxon>
        <taxon>Nematoda</taxon>
        <taxon>Chromadorea</taxon>
        <taxon>Rhabditida</taxon>
        <taxon>Spirurina</taxon>
        <taxon>Spiruromorpha</taxon>
        <taxon>Filarioidea</taxon>
        <taxon>Onchocercidae</taxon>
        <taxon>Wuchereria</taxon>
    </lineage>
</organism>
<name>A0A1I8EHF2_WUCBA</name>
<evidence type="ECO:0000256" key="2">
    <source>
        <dbReference type="ARBA" id="ARBA00008864"/>
    </source>
</evidence>
<accession>A0A1I8EHF2</accession>
<dbReference type="FunFam" id="1.20.120.2010:FF:000001">
    <property type="entry name" value="NGFI-A-binding protein 1 isoform X1"/>
    <property type="match status" value="1"/>
</dbReference>
<dbReference type="InterPro" id="IPR006989">
    <property type="entry name" value="NAB_co-repressor_dom"/>
</dbReference>
<keyword evidence="6" id="KW-0539">Nucleus</keyword>
<dbReference type="Pfam" id="PF04904">
    <property type="entry name" value="SAM_NCD1"/>
    <property type="match status" value="1"/>
</dbReference>
<dbReference type="GO" id="GO:0003712">
    <property type="term" value="F:transcription coregulator activity"/>
    <property type="evidence" value="ECO:0007669"/>
    <property type="project" value="InterPro"/>
</dbReference>
<evidence type="ECO:0000256" key="6">
    <source>
        <dbReference type="ARBA" id="ARBA00023242"/>
    </source>
</evidence>
<reference evidence="10" key="1">
    <citation type="submission" date="2016-11" db="UniProtKB">
        <authorList>
            <consortium name="WormBaseParasite"/>
        </authorList>
    </citation>
    <scope>IDENTIFICATION</scope>
    <source>
        <strain evidence="10">pt0022</strain>
    </source>
</reference>
<keyword evidence="3" id="KW-0678">Repressor</keyword>
<proteinExistence type="inferred from homology"/>
<dbReference type="InterPro" id="IPR038398">
    <property type="entry name" value="NCD2_sf"/>
</dbReference>
<dbReference type="PANTHER" id="PTHR12623">
    <property type="entry name" value="NGFI-A BINDING PROTEIN"/>
    <property type="match status" value="1"/>
</dbReference>
<feature type="compositionally biased region" description="Low complexity" evidence="7">
    <location>
        <begin position="563"/>
        <end position="579"/>
    </location>
</feature>
<feature type="region of interest" description="Disordered" evidence="7">
    <location>
        <begin position="563"/>
        <end position="585"/>
    </location>
</feature>
<evidence type="ECO:0000256" key="5">
    <source>
        <dbReference type="ARBA" id="ARBA00023163"/>
    </source>
</evidence>
<dbReference type="Pfam" id="PF04905">
    <property type="entry name" value="NCD2"/>
    <property type="match status" value="1"/>
</dbReference>
<dbReference type="GO" id="GO:0005634">
    <property type="term" value="C:nucleus"/>
    <property type="evidence" value="ECO:0007669"/>
    <property type="project" value="UniProtKB-SubCell"/>
</dbReference>
<evidence type="ECO:0000256" key="1">
    <source>
        <dbReference type="ARBA" id="ARBA00004123"/>
    </source>
</evidence>
<dbReference type="Gene3D" id="1.20.120.2010">
    <property type="entry name" value="NAB conserved domain 2"/>
    <property type="match status" value="1"/>
</dbReference>
<dbReference type="PANTHER" id="PTHR12623:SF10">
    <property type="entry name" value="NGFI-A-BINDING PROTEIN HOMOLOG"/>
    <property type="match status" value="1"/>
</dbReference>
<dbReference type="InterPro" id="IPR006988">
    <property type="entry name" value="Nab_N"/>
</dbReference>
<comment type="similarity">
    <text evidence="2">Belongs to the NAB family.</text>
</comment>
<dbReference type="AlphaFoldDB" id="A0A1I8EHF2"/>
<keyword evidence="5" id="KW-0804">Transcription</keyword>
<comment type="subcellular location">
    <subcellularLocation>
        <location evidence="1">Nucleus</location>
    </subcellularLocation>
</comment>
<feature type="region of interest" description="Disordered" evidence="7">
    <location>
        <begin position="108"/>
        <end position="146"/>
    </location>
</feature>
<evidence type="ECO:0000256" key="7">
    <source>
        <dbReference type="SAM" id="MobiDB-lite"/>
    </source>
</evidence>
<feature type="region of interest" description="Disordered" evidence="7">
    <location>
        <begin position="602"/>
        <end position="635"/>
    </location>
</feature>
<feature type="domain" description="Nab N-terminal" evidence="8">
    <location>
        <begin position="146"/>
        <end position="222"/>
    </location>
</feature>
<evidence type="ECO:0000313" key="10">
    <source>
        <dbReference type="WBParaSite" id="maker-PairedContig_2075-snap-gene-0.3-mRNA-1"/>
    </source>
</evidence>
<evidence type="ECO:0000256" key="4">
    <source>
        <dbReference type="ARBA" id="ARBA00023015"/>
    </source>
</evidence>
<evidence type="ECO:0000259" key="9">
    <source>
        <dbReference type="Pfam" id="PF04905"/>
    </source>
</evidence>
<protein>
    <submittedName>
        <fullName evidence="10">Uncharacterized protein</fullName>
    </submittedName>
</protein>
<dbReference type="WBParaSite" id="maker-PairedContig_2075-snap-gene-0.3-mRNA-1">
    <property type="protein sequence ID" value="maker-PairedContig_2075-snap-gene-0.3-mRNA-1"/>
    <property type="gene ID" value="maker-PairedContig_2075-snap-gene-0.3"/>
</dbReference>
<dbReference type="InterPro" id="IPR039040">
    <property type="entry name" value="NAB_fam"/>
</dbReference>